<gene>
    <name evidence="2" type="ORF">O181_037126</name>
</gene>
<dbReference type="PANTHER" id="PTHR24559">
    <property type="entry name" value="TRANSPOSON TY3-I GAG-POL POLYPROTEIN"/>
    <property type="match status" value="1"/>
</dbReference>
<keyword evidence="3" id="KW-1185">Reference proteome</keyword>
<dbReference type="PANTHER" id="PTHR24559:SF440">
    <property type="entry name" value="RIBONUCLEASE H"/>
    <property type="match status" value="1"/>
</dbReference>
<dbReference type="InterPro" id="IPR043128">
    <property type="entry name" value="Rev_trsase/Diguanyl_cyclase"/>
</dbReference>
<sequence length="388" mass="43788">MGQITQEDAPRDNSRAPELKTPSMKAPDSFDGDEAHKWRQFMQSCQLIFHNSQKTYSLTGRRFFNQLLSSLAEMENGLNHISQISPIKAHSISSITGSCLKPSYPFCPVTAMKSGKMKKNSPKGEDLILSYYFLYHFDTIIHLKNGLITYDSSNKGSNLKTPSLPSSVQIPPIITSCSLLPSRDEVFKEIKDVGEDFAIYSLSIFQVDIDLPPLSFHASLEEEDPEEIKAVLKIVLPSYHQYLDVLYKVKAEKLSPHHTCDNNIKPKRSLPTVGFIYSLSNNESETLKTYISENVEKGFIRISSSSTGAPVLFVKKKDGGLCLCVEYHKLNAVTTKNRYPVPPINQFLTVFDSSNIFYKIYFHGAYNLLRIKEGDEHLTGIRTKYGSY</sequence>
<organism evidence="2 3">
    <name type="scientific">Austropuccinia psidii MF-1</name>
    <dbReference type="NCBI Taxonomy" id="1389203"/>
    <lineage>
        <taxon>Eukaryota</taxon>
        <taxon>Fungi</taxon>
        <taxon>Dikarya</taxon>
        <taxon>Basidiomycota</taxon>
        <taxon>Pucciniomycotina</taxon>
        <taxon>Pucciniomycetes</taxon>
        <taxon>Pucciniales</taxon>
        <taxon>Sphaerophragmiaceae</taxon>
        <taxon>Austropuccinia</taxon>
    </lineage>
</organism>
<dbReference type="Proteomes" id="UP000765509">
    <property type="component" value="Unassembled WGS sequence"/>
</dbReference>
<feature type="region of interest" description="Disordered" evidence="1">
    <location>
        <begin position="1"/>
        <end position="30"/>
    </location>
</feature>
<name>A0A9Q3HAH5_9BASI</name>
<dbReference type="EMBL" id="AVOT02014170">
    <property type="protein sequence ID" value="MBW0497411.1"/>
    <property type="molecule type" value="Genomic_DNA"/>
</dbReference>
<evidence type="ECO:0000256" key="1">
    <source>
        <dbReference type="SAM" id="MobiDB-lite"/>
    </source>
</evidence>
<accession>A0A9Q3HAH5</accession>
<evidence type="ECO:0000313" key="2">
    <source>
        <dbReference type="EMBL" id="MBW0497411.1"/>
    </source>
</evidence>
<protein>
    <submittedName>
        <fullName evidence="2">Uncharacterized protein</fullName>
    </submittedName>
</protein>
<dbReference type="CDD" id="cd01647">
    <property type="entry name" value="RT_LTR"/>
    <property type="match status" value="1"/>
</dbReference>
<dbReference type="Gene3D" id="3.10.10.10">
    <property type="entry name" value="HIV Type 1 Reverse Transcriptase, subunit A, domain 1"/>
    <property type="match status" value="1"/>
</dbReference>
<reference evidence="2" key="1">
    <citation type="submission" date="2021-03" db="EMBL/GenBank/DDBJ databases">
        <title>Draft genome sequence of rust myrtle Austropuccinia psidii MF-1, a brazilian biotype.</title>
        <authorList>
            <person name="Quecine M.C."/>
            <person name="Pachon D.M.R."/>
            <person name="Bonatelli M.L."/>
            <person name="Correr F.H."/>
            <person name="Franceschini L.M."/>
            <person name="Leite T.F."/>
            <person name="Margarido G.R.A."/>
            <person name="Almeida C.A."/>
            <person name="Ferrarezi J.A."/>
            <person name="Labate C.A."/>
        </authorList>
    </citation>
    <scope>NUCLEOTIDE SEQUENCE</scope>
    <source>
        <strain evidence="2">MF-1</strain>
    </source>
</reference>
<dbReference type="InterPro" id="IPR043502">
    <property type="entry name" value="DNA/RNA_pol_sf"/>
</dbReference>
<dbReference type="Gene3D" id="3.30.70.270">
    <property type="match status" value="1"/>
</dbReference>
<feature type="compositionally biased region" description="Basic and acidic residues" evidence="1">
    <location>
        <begin position="8"/>
        <end position="18"/>
    </location>
</feature>
<proteinExistence type="predicted"/>
<dbReference type="SUPFAM" id="SSF56672">
    <property type="entry name" value="DNA/RNA polymerases"/>
    <property type="match status" value="1"/>
</dbReference>
<evidence type="ECO:0000313" key="3">
    <source>
        <dbReference type="Proteomes" id="UP000765509"/>
    </source>
</evidence>
<dbReference type="InterPro" id="IPR053134">
    <property type="entry name" value="RNA-dir_DNA_polymerase"/>
</dbReference>
<dbReference type="AlphaFoldDB" id="A0A9Q3HAH5"/>
<comment type="caution">
    <text evidence="2">The sequence shown here is derived from an EMBL/GenBank/DDBJ whole genome shotgun (WGS) entry which is preliminary data.</text>
</comment>